<dbReference type="SUPFAM" id="SSF50985">
    <property type="entry name" value="RCC1/BLIP-II"/>
    <property type="match status" value="1"/>
</dbReference>
<dbReference type="EMBL" id="JAVEPI010000002">
    <property type="protein sequence ID" value="KAK1443333.1"/>
    <property type="molecule type" value="Genomic_DNA"/>
</dbReference>
<dbReference type="Pfam" id="PF13540">
    <property type="entry name" value="RCC1_2"/>
    <property type="match status" value="1"/>
</dbReference>
<comment type="caution">
    <text evidence="3">The sequence shown here is derived from an EMBL/GenBank/DDBJ whole genome shotgun (WGS) entry which is preliminary data.</text>
</comment>
<evidence type="ECO:0000256" key="2">
    <source>
        <dbReference type="PROSITE-ProRule" id="PRU00235"/>
    </source>
</evidence>
<feature type="repeat" description="RCC1" evidence="2">
    <location>
        <begin position="256"/>
        <end position="311"/>
    </location>
</feature>
<proteinExistence type="predicted"/>
<dbReference type="Proteomes" id="UP001230268">
    <property type="component" value="Unassembled WGS sequence"/>
</dbReference>
<protein>
    <submittedName>
        <fullName evidence="3">Regulator of chromosome condensation 1/beta-lactamase-inhibitor protein II</fullName>
    </submittedName>
</protein>
<dbReference type="InterPro" id="IPR051210">
    <property type="entry name" value="Ub_ligase/GEF_domain"/>
</dbReference>
<dbReference type="InterPro" id="IPR009091">
    <property type="entry name" value="RCC1/BLIP-II"/>
</dbReference>
<reference evidence="3" key="1">
    <citation type="submission" date="2023-08" db="EMBL/GenBank/DDBJ databases">
        <title>Draft sequence of the Babesia gibsoni genome.</title>
        <authorList>
            <person name="Yamagishi J.Y."/>
            <person name="Xuan X.X."/>
        </authorList>
    </citation>
    <scope>NUCLEOTIDE SEQUENCE</scope>
    <source>
        <strain evidence="3">Azabu</strain>
    </source>
</reference>
<dbReference type="PRINTS" id="PR00633">
    <property type="entry name" value="RCCNDNSATION"/>
</dbReference>
<keyword evidence="4" id="KW-1185">Reference proteome</keyword>
<dbReference type="PROSITE" id="PS50012">
    <property type="entry name" value="RCC1_3"/>
    <property type="match status" value="3"/>
</dbReference>
<dbReference type="Gene3D" id="2.130.10.30">
    <property type="entry name" value="Regulator of chromosome condensation 1/beta-lactamase-inhibitor protein II"/>
    <property type="match status" value="2"/>
</dbReference>
<dbReference type="PANTHER" id="PTHR22870:SF408">
    <property type="entry name" value="OS09G0560450 PROTEIN"/>
    <property type="match status" value="1"/>
</dbReference>
<dbReference type="InterPro" id="IPR000408">
    <property type="entry name" value="Reg_chr_condens"/>
</dbReference>
<dbReference type="PROSITE" id="PS00626">
    <property type="entry name" value="RCC1_2"/>
    <property type="match status" value="1"/>
</dbReference>
<evidence type="ECO:0000256" key="1">
    <source>
        <dbReference type="ARBA" id="ARBA00022737"/>
    </source>
</evidence>
<feature type="repeat" description="RCC1" evidence="2">
    <location>
        <begin position="108"/>
        <end position="158"/>
    </location>
</feature>
<dbReference type="Pfam" id="PF00415">
    <property type="entry name" value="RCC1"/>
    <property type="match status" value="2"/>
</dbReference>
<dbReference type="PANTHER" id="PTHR22870">
    <property type="entry name" value="REGULATOR OF CHROMOSOME CONDENSATION"/>
    <property type="match status" value="1"/>
</dbReference>
<name>A0AAD8LPJ6_BABGI</name>
<keyword evidence="1" id="KW-0677">Repeat</keyword>
<organism evidence="3 4">
    <name type="scientific">Babesia gibsoni</name>
    <dbReference type="NCBI Taxonomy" id="33632"/>
    <lineage>
        <taxon>Eukaryota</taxon>
        <taxon>Sar</taxon>
        <taxon>Alveolata</taxon>
        <taxon>Apicomplexa</taxon>
        <taxon>Aconoidasida</taxon>
        <taxon>Piroplasmida</taxon>
        <taxon>Babesiidae</taxon>
        <taxon>Babesia</taxon>
    </lineage>
</organism>
<evidence type="ECO:0000313" key="3">
    <source>
        <dbReference type="EMBL" id="KAK1443333.1"/>
    </source>
</evidence>
<gene>
    <name evidence="3" type="ORF">BgAZ_202090</name>
</gene>
<feature type="repeat" description="RCC1" evidence="2">
    <location>
        <begin position="312"/>
        <end position="363"/>
    </location>
</feature>
<sequence length="449" mass="48873">MEASTGPSKGGRQWAHLFSSSAGQNAPNTITVEAQSVISTLSINQVPNYKSLSTVIYIWGDDPVERNDPSMRKGKEPWTPTIYRNLSNVRISSVSCSSTYMMLLSSHHRLYALGRGEYGQLGLGSTVRFVGEPTIIDGLHTVSEVACGMFHCVALGNNGKVYSWGLSDLAGHKEGMTTFKPTEVSIKADPVKCRSIDVNDSLTVCACDSGHSLYHWGMTFTGFKIDRPQLLYSFDKERIRKVSVGKSFALALSEAGAVFCWGDSTYGETLAGCHKPNRSNCYLPRRISHRDIRNIVYIAAGGRHALLIDNSGRVISMGENMYGQCGTTPSHHCGPSLIEFPESPFVTTKVFCGMRHSACINNGGQLFTWGHSSNHKLIYTTSVESLIQPQNQPGVSKQTGKKSCCSQPQLIYSLLNEKIVCAGLAECYTVVVAGEGIVGAQEAEPYNES</sequence>
<evidence type="ECO:0000313" key="4">
    <source>
        <dbReference type="Proteomes" id="UP001230268"/>
    </source>
</evidence>
<accession>A0AAD8LPJ6</accession>
<dbReference type="AlphaFoldDB" id="A0AAD8LPJ6"/>